<dbReference type="Gene3D" id="3.40.50.200">
    <property type="entry name" value="Peptidase S8/S53 domain"/>
    <property type="match status" value="1"/>
</dbReference>
<dbReference type="EMBL" id="BAAAFE010000007">
    <property type="protein sequence ID" value="GAA0863755.1"/>
    <property type="molecule type" value="Genomic_DNA"/>
</dbReference>
<dbReference type="PROSITE" id="PS00138">
    <property type="entry name" value="SUBTILASE_SER"/>
    <property type="match status" value="1"/>
</dbReference>
<comment type="caution">
    <text evidence="7">The sequence shown here is derived from an EMBL/GenBank/DDBJ whole genome shotgun (WGS) entry which is preliminary data.</text>
</comment>
<accession>A0ABN1M3B6</accession>
<evidence type="ECO:0000256" key="1">
    <source>
        <dbReference type="ARBA" id="ARBA00011073"/>
    </source>
</evidence>
<dbReference type="SUPFAM" id="SSF52743">
    <property type="entry name" value="Subtilisin-like"/>
    <property type="match status" value="1"/>
</dbReference>
<feature type="active site" description="Charge relay system" evidence="5">
    <location>
        <position position="568"/>
    </location>
</feature>
<keyword evidence="2 5" id="KW-0645">Protease</keyword>
<evidence type="ECO:0000256" key="4">
    <source>
        <dbReference type="ARBA" id="ARBA00022825"/>
    </source>
</evidence>
<dbReference type="InterPro" id="IPR023828">
    <property type="entry name" value="Peptidase_S8_Ser-AS"/>
</dbReference>
<protein>
    <recommendedName>
        <fullName evidence="6">Peptidase S8/S53 domain-containing protein</fullName>
    </recommendedName>
</protein>
<dbReference type="PROSITE" id="PS51892">
    <property type="entry name" value="SUBTILASE"/>
    <property type="match status" value="1"/>
</dbReference>
<dbReference type="RefSeq" id="WP_215353414.1">
    <property type="nucleotide sequence ID" value="NZ_BAAAFE010000007.1"/>
</dbReference>
<dbReference type="InterPro" id="IPR036852">
    <property type="entry name" value="Peptidase_S8/S53_dom_sf"/>
</dbReference>
<proteinExistence type="inferred from homology"/>
<dbReference type="Pfam" id="PF00082">
    <property type="entry name" value="Peptidase_S8"/>
    <property type="match status" value="1"/>
</dbReference>
<dbReference type="PANTHER" id="PTHR43806">
    <property type="entry name" value="PEPTIDASE S8"/>
    <property type="match status" value="1"/>
</dbReference>
<gene>
    <name evidence="7" type="ORF">GCM10009115_15510</name>
</gene>
<keyword evidence="3 5" id="KW-0378">Hydrolase</keyword>
<keyword evidence="4 5" id="KW-0720">Serine protease</keyword>
<comment type="similarity">
    <text evidence="1 5">Belongs to the peptidase S8 family.</text>
</comment>
<evidence type="ECO:0000259" key="6">
    <source>
        <dbReference type="Pfam" id="PF00082"/>
    </source>
</evidence>
<dbReference type="InterPro" id="IPR015500">
    <property type="entry name" value="Peptidase_S8_subtilisin-rel"/>
</dbReference>
<sequence>MIILGREVVNSLVLGPDADGRLVQDSPVRSDVWAGYAGAPGEALDLLVEAYRDTPTGLVAARIAARLYDTPERPGFGDAGHRLGYGLSFVEGLVAARLRIKELAYSLLPFTRWARSLGLAADDGVAARVEERVARQLHELRRRRGWASATIETPPGIERLAATLRVLASLLWAEGAEAADAAEIGTPADFYRRADIEAIAALAGEIGEHLVRLRPIGLGSDYDIFAVSLNRPVELAIDRSVPAIKGDAAATLFSVNCERLAWAVLDTGIDASHPAFKDLRDPPNSRVVATYDFTQLRRAVLVDHLYNGDILRDNAQFLAESSGLPLGLVIKDLLSLAQDARERRPIDWMRAEKYVLEASPGVPAHPHGTHVAGIIGGGWDAADFAGGAPTAQRGVCPDIRLYDFRVVTGGGGDSEFALVGALQFIRYLNARSYHTEIHGANISLSIRHDVRNYACGRTPVCEEASKLVASGVVVVAAAGNHGFQSYHLSDGGAFESYAPSSITDPGNAEAVITVGATHRTSPHSYGVSFFSSRGPTGDGRQKPDLVAPGEKIWSMIPGPSEDALSGTSMAAPHVSGAAAMLMARNPEFLGRAAEIKAILCESCTDLGRERSFQGAGMLDILRAMQRV</sequence>
<dbReference type="PROSITE" id="PS00137">
    <property type="entry name" value="SUBTILASE_HIS"/>
    <property type="match status" value="1"/>
</dbReference>
<reference evidence="7 8" key="1">
    <citation type="journal article" date="2019" name="Int. J. Syst. Evol. Microbiol.">
        <title>The Global Catalogue of Microorganisms (GCM) 10K type strain sequencing project: providing services to taxonomists for standard genome sequencing and annotation.</title>
        <authorList>
            <consortium name="The Broad Institute Genomics Platform"/>
            <consortium name="The Broad Institute Genome Sequencing Center for Infectious Disease"/>
            <person name="Wu L."/>
            <person name="Ma J."/>
        </authorList>
    </citation>
    <scope>NUCLEOTIDE SEQUENCE [LARGE SCALE GENOMIC DNA]</scope>
    <source>
        <strain evidence="7 8">JCM 15910</strain>
    </source>
</reference>
<dbReference type="InterPro" id="IPR022398">
    <property type="entry name" value="Peptidase_S8_His-AS"/>
</dbReference>
<keyword evidence="8" id="KW-1185">Reference proteome</keyword>
<dbReference type="InterPro" id="IPR050131">
    <property type="entry name" value="Peptidase_S8_subtilisin-like"/>
</dbReference>
<feature type="active site" description="Charge relay system" evidence="5">
    <location>
        <position position="266"/>
    </location>
</feature>
<evidence type="ECO:0000256" key="3">
    <source>
        <dbReference type="ARBA" id="ARBA00022801"/>
    </source>
</evidence>
<dbReference type="PRINTS" id="PR00723">
    <property type="entry name" value="SUBTILISIN"/>
</dbReference>
<name>A0ABN1M3B6_9SPHN</name>
<organism evidence="7 8">
    <name type="scientific">Sphingopyxis soli</name>
    <dbReference type="NCBI Taxonomy" id="592051"/>
    <lineage>
        <taxon>Bacteria</taxon>
        <taxon>Pseudomonadati</taxon>
        <taxon>Pseudomonadota</taxon>
        <taxon>Alphaproteobacteria</taxon>
        <taxon>Sphingomonadales</taxon>
        <taxon>Sphingomonadaceae</taxon>
        <taxon>Sphingopyxis</taxon>
    </lineage>
</organism>
<feature type="active site" description="Charge relay system" evidence="5">
    <location>
        <position position="367"/>
    </location>
</feature>
<evidence type="ECO:0000313" key="7">
    <source>
        <dbReference type="EMBL" id="GAA0863755.1"/>
    </source>
</evidence>
<dbReference type="InterPro" id="IPR000209">
    <property type="entry name" value="Peptidase_S8/S53_dom"/>
</dbReference>
<dbReference type="Proteomes" id="UP001500738">
    <property type="component" value="Unassembled WGS sequence"/>
</dbReference>
<evidence type="ECO:0000313" key="8">
    <source>
        <dbReference type="Proteomes" id="UP001500738"/>
    </source>
</evidence>
<dbReference type="PANTHER" id="PTHR43806:SF11">
    <property type="entry name" value="CEREVISIN-RELATED"/>
    <property type="match status" value="1"/>
</dbReference>
<feature type="domain" description="Peptidase S8/S53" evidence="6">
    <location>
        <begin position="263"/>
        <end position="616"/>
    </location>
</feature>
<evidence type="ECO:0000256" key="2">
    <source>
        <dbReference type="ARBA" id="ARBA00022670"/>
    </source>
</evidence>
<evidence type="ECO:0000256" key="5">
    <source>
        <dbReference type="PROSITE-ProRule" id="PRU01240"/>
    </source>
</evidence>